<dbReference type="SUPFAM" id="SSF103647">
    <property type="entry name" value="TSP type-3 repeat"/>
    <property type="match status" value="1"/>
</dbReference>
<dbReference type="Pfam" id="PF08309">
    <property type="entry name" value="LVIVD"/>
    <property type="match status" value="4"/>
</dbReference>
<proteinExistence type="predicted"/>
<feature type="compositionally biased region" description="Acidic residues" evidence="5">
    <location>
        <begin position="893"/>
        <end position="907"/>
    </location>
</feature>
<dbReference type="Proteomes" id="UP001142610">
    <property type="component" value="Unassembled WGS sequence"/>
</dbReference>
<feature type="region of interest" description="Disordered" evidence="5">
    <location>
        <begin position="813"/>
        <end position="833"/>
    </location>
</feature>
<dbReference type="InterPro" id="IPR053180">
    <property type="entry name" value="Ca-binding_acidic-repeat"/>
</dbReference>
<keyword evidence="2" id="KW-0964">Secreted</keyword>
<dbReference type="Gene3D" id="2.60.40.1220">
    <property type="match status" value="3"/>
</dbReference>
<evidence type="ECO:0000256" key="3">
    <source>
        <dbReference type="ARBA" id="ARBA00022729"/>
    </source>
</evidence>
<feature type="compositionally biased region" description="Acidic residues" evidence="5">
    <location>
        <begin position="971"/>
        <end position="982"/>
    </location>
</feature>
<dbReference type="InterPro" id="IPR008964">
    <property type="entry name" value="Invasin/intimin_cell_adhesion"/>
</dbReference>
<dbReference type="InterPro" id="IPR013211">
    <property type="entry name" value="LVIVD"/>
</dbReference>
<dbReference type="Gene3D" id="2.60.40.1080">
    <property type="match status" value="2"/>
</dbReference>
<dbReference type="SUPFAM" id="SSF101908">
    <property type="entry name" value="Putative isomerase YbhE"/>
    <property type="match status" value="1"/>
</dbReference>
<feature type="region of interest" description="Disordered" evidence="5">
    <location>
        <begin position="944"/>
        <end position="998"/>
    </location>
</feature>
<dbReference type="Pfam" id="PF18884">
    <property type="entry name" value="TSP3_bac"/>
    <property type="match status" value="13"/>
</dbReference>
<gene>
    <name evidence="8" type="ORF">NOG11_13970</name>
</gene>
<feature type="signal peptide" evidence="6">
    <location>
        <begin position="1"/>
        <end position="23"/>
    </location>
</feature>
<dbReference type="InterPro" id="IPR028974">
    <property type="entry name" value="TSP_type-3_rpt"/>
</dbReference>
<dbReference type="PANTHER" id="PTHR37467">
    <property type="entry name" value="EXPORTED CALCIUM-BINDING GLYCOPROTEIN-RELATED"/>
    <property type="match status" value="1"/>
</dbReference>
<dbReference type="SMART" id="SM00635">
    <property type="entry name" value="BID_2"/>
    <property type="match status" value="2"/>
</dbReference>
<evidence type="ECO:0000259" key="7">
    <source>
        <dbReference type="SMART" id="SM00635"/>
    </source>
</evidence>
<evidence type="ECO:0000256" key="5">
    <source>
        <dbReference type="SAM" id="MobiDB-lite"/>
    </source>
</evidence>
<dbReference type="InterPro" id="IPR003343">
    <property type="entry name" value="Big_2"/>
</dbReference>
<dbReference type="InterPro" id="IPR013783">
    <property type="entry name" value="Ig-like_fold"/>
</dbReference>
<reference evidence="8" key="1">
    <citation type="submission" date="2022-07" db="EMBL/GenBank/DDBJ databases">
        <title>Parvularcula maris sp. nov., an algicidal bacterium isolated from seawater.</title>
        <authorList>
            <person name="Li F."/>
        </authorList>
    </citation>
    <scope>NUCLEOTIDE SEQUENCE</scope>
    <source>
        <strain evidence="8">BGMRC 0090</strain>
    </source>
</reference>
<organism evidence="8 9">
    <name type="scientific">Parvularcula maris</name>
    <dbReference type="NCBI Taxonomy" id="2965077"/>
    <lineage>
        <taxon>Bacteria</taxon>
        <taxon>Pseudomonadati</taxon>
        <taxon>Pseudomonadota</taxon>
        <taxon>Alphaproteobacteria</taxon>
        <taxon>Parvularculales</taxon>
        <taxon>Parvularculaceae</taxon>
        <taxon>Parvularcula</taxon>
    </lineage>
</organism>
<dbReference type="PANTHER" id="PTHR37467:SF1">
    <property type="entry name" value="EXPORTED CALCIUM-BINDING GLYCOPROTEIN"/>
    <property type="match status" value="1"/>
</dbReference>
<sequence length="1410" mass="145623">MSVKFAAFLTAAGFLFGSAAAQAQVELELDETCTISILNRVVQAGADGSFALPNVPATSGQIRARASCIRDGQTISAETEFFTVQRNGAVDPGAFFLAEETVVPSSLDILPFQTIILDLDGSPSQLNVTALYPDGSGEDVTSAASGINYISSNPDIASVSASGAITPVGTGNALISVQLDGTLAVKFVTVTAAGDSDEDGLPDEYEIAFGLNPNDPIDAAEDQDGDGLTTLEEFQLGTDPTNADTDGDTISDGEEVTAGADGYISNPLLQDSDSDGIRDPLEIATGSDPNDPTDRNLAGVLAAIEIVPSDVTLVFNTIDTEASTQLRVTGTLIDGNTIDLTSTANGTNYSSNDLSIASFGAESGRVFAGRSGVATVTASLGGLEATAQINVSSFTPVALSAVDIPGYANNVAVAGDRAFIAAGAAGLQVVNVADRAAPAVVGDGLDTAGTAIDVKLEGEFALIADGENGLVVADISDPAAPSFAAGLSLEGIAQDVEVLGDIAYVALGSAGVAVVDISNIEVPTLVRTIGGLGDVKGVAAAGNLLVAATNAGVAGFTIDTPSAPVAAGTAPLSLSKDLTTDGRFVYVAAYSTGYAVIDFNDPASPIVRRTDRSLAPRDVVLDGDQAFFAEQLFPNVVAYVNIQVPASAFLQGVINLSPFGDYAGTGIDLDGQYVYITEESFVVRDDYKATGKTRLFIAQYRELSDTGGVPPTVEITSPFSGDVLVRGSTVPVTVEAEDDVRVVAVNFLVDGETVFTDTVPPYAYNLQVPDNESGLTIAATAIDLASNLGRSSDVIVGADVDSDGDGLADLAETSIWNTDPNDPDTDDDGLSDGYEVEINSDPLVFNEDTDGDGLSDAEELVFGTDPTKADTDEDGLSDKVEIDAGLSPLNPDTDNDGIPDGEDDLDGDGLSNADEVARGTDINGADTDGDGLEDGEEVFAGADGYITDPFDTDTDGDGMSDGYESRFGLDPTDEGDAGLDPDGDGKTNLAEAAEGSDPFNNDIARPLVVETVPAADATDVFTNRTVTIRFSEPMVRSSFDAGTVVLAPLPAGEPVQSDLSLSADGLSLTIDPPVNLVPFTPYAVTLDGVRDLAFNALAEPFVLSFTTGEVADETAPQILAATVADNQTGVPVNASFGITFSEAVDPATLTEDRVTLYDWTTYTFVPAAVQVDPANGQAFLVPDEPLDILRQYRLSVNYLVADAAGNTLAGTRDFDFTTGFETDQAPPVLLKSSIADGAGGVPLNARVSLEFNEAIDAASALGAVSLRRDDEIVPVGVSFFGGQRRMTLTPSEALDAAAQYSVVVAAGLTDAAGNNLINPGTTTFTTGGAEDDVRPRVSLTDPKDEQRGLALDTFMDVVFDEAVDPVTVNTSTVTLYDYTRGRNIRIETALSADGLSLNLQPIDVLLPLGR</sequence>
<feature type="region of interest" description="Disordered" evidence="5">
    <location>
        <begin position="236"/>
        <end position="292"/>
    </location>
</feature>
<dbReference type="RefSeq" id="WP_256620410.1">
    <property type="nucleotide sequence ID" value="NZ_JANIBC010000020.1"/>
</dbReference>
<dbReference type="EMBL" id="JANIBC010000020">
    <property type="protein sequence ID" value="MCQ8186485.1"/>
    <property type="molecule type" value="Genomic_DNA"/>
</dbReference>
<feature type="compositionally biased region" description="Acidic residues" evidence="5">
    <location>
        <begin position="245"/>
        <end position="255"/>
    </location>
</feature>
<protein>
    <submittedName>
        <fullName evidence="8">Ig-like domain-containing protein</fullName>
    </submittedName>
</protein>
<feature type="domain" description="BIG2" evidence="7">
    <location>
        <begin position="103"/>
        <end position="189"/>
    </location>
</feature>
<evidence type="ECO:0000313" key="9">
    <source>
        <dbReference type="Proteomes" id="UP001142610"/>
    </source>
</evidence>
<feature type="non-terminal residue" evidence="8">
    <location>
        <position position="1410"/>
    </location>
</feature>
<feature type="domain" description="BIG2" evidence="7">
    <location>
        <begin position="300"/>
        <end position="390"/>
    </location>
</feature>
<name>A0A9X2LB69_9PROT</name>
<dbReference type="GO" id="GO:0005509">
    <property type="term" value="F:calcium ion binding"/>
    <property type="evidence" value="ECO:0007669"/>
    <property type="project" value="InterPro"/>
</dbReference>
<keyword evidence="3 6" id="KW-0732">Signal</keyword>
<feature type="chain" id="PRO_5040926952" evidence="6">
    <location>
        <begin position="24"/>
        <end position="1410"/>
    </location>
</feature>
<dbReference type="Gene3D" id="2.60.40.10">
    <property type="entry name" value="Immunoglobulins"/>
    <property type="match status" value="1"/>
</dbReference>
<evidence type="ECO:0000256" key="6">
    <source>
        <dbReference type="SAM" id="SignalP"/>
    </source>
</evidence>
<evidence type="ECO:0000313" key="8">
    <source>
        <dbReference type="EMBL" id="MCQ8186485.1"/>
    </source>
</evidence>
<feature type="compositionally biased region" description="Acidic residues" evidence="5">
    <location>
        <begin position="821"/>
        <end position="830"/>
    </location>
</feature>
<evidence type="ECO:0000256" key="4">
    <source>
        <dbReference type="ARBA" id="ARBA00022837"/>
    </source>
</evidence>
<comment type="subcellular location">
    <subcellularLocation>
        <location evidence="1">Secreted</location>
    </subcellularLocation>
</comment>
<dbReference type="SUPFAM" id="SSF49373">
    <property type="entry name" value="Invasin/intimin cell-adhesion fragments"/>
    <property type="match status" value="1"/>
</dbReference>
<keyword evidence="4" id="KW-0106">Calcium</keyword>
<feature type="region of interest" description="Disordered" evidence="5">
    <location>
        <begin position="883"/>
        <end position="931"/>
    </location>
</feature>
<dbReference type="InterPro" id="IPR014755">
    <property type="entry name" value="Cu-Rt/internalin_Ig-like"/>
</dbReference>
<dbReference type="InterPro" id="IPR032812">
    <property type="entry name" value="SbsA_Ig"/>
</dbReference>
<evidence type="ECO:0000256" key="2">
    <source>
        <dbReference type="ARBA" id="ARBA00022525"/>
    </source>
</evidence>
<comment type="caution">
    <text evidence="8">The sequence shown here is derived from an EMBL/GenBank/DDBJ whole genome shotgun (WGS) entry which is preliminary data.</text>
</comment>
<accession>A0A9X2LB69</accession>
<keyword evidence="9" id="KW-1185">Reference proteome</keyword>
<dbReference type="Pfam" id="PF17957">
    <property type="entry name" value="Big_7"/>
    <property type="match status" value="1"/>
</dbReference>
<evidence type="ECO:0000256" key="1">
    <source>
        <dbReference type="ARBA" id="ARBA00004613"/>
    </source>
</evidence>
<dbReference type="InterPro" id="IPR059100">
    <property type="entry name" value="TSP3_bac"/>
</dbReference>
<dbReference type="Pfam" id="PF13205">
    <property type="entry name" value="Big_5"/>
    <property type="match status" value="4"/>
</dbReference>